<gene>
    <name evidence="1" type="ORF">SAMN02745219_00271</name>
</gene>
<reference evidence="2" key="1">
    <citation type="submission" date="2016-11" db="EMBL/GenBank/DDBJ databases">
        <authorList>
            <person name="Varghese N."/>
            <person name="Submissions S."/>
        </authorList>
    </citation>
    <scope>NUCLEOTIDE SEQUENCE [LARGE SCALE GENOMIC DNA]</scope>
    <source>
        <strain evidence="2">DSM 16057</strain>
    </source>
</reference>
<keyword evidence="2" id="KW-1185">Reference proteome</keyword>
<proteinExistence type="predicted"/>
<dbReference type="OrthoDB" id="1809800at2"/>
<protein>
    <submittedName>
        <fullName evidence="1">Cyclic lactone autoinducer peptide</fullName>
    </submittedName>
</protein>
<accession>A0A1M6B156</accession>
<sequence length="42" mass="4802">MRLKHWFLGLVASVAMLVAATGIYPASWLTWYQPEVPAELRK</sequence>
<dbReference type="InterPro" id="IPR009229">
    <property type="entry name" value="AgrD"/>
</dbReference>
<dbReference type="Proteomes" id="UP000184529">
    <property type="component" value="Unassembled WGS sequence"/>
</dbReference>
<dbReference type="AlphaFoldDB" id="A0A1M6B156"/>
<evidence type="ECO:0000313" key="1">
    <source>
        <dbReference type="EMBL" id="SHI42446.1"/>
    </source>
</evidence>
<evidence type="ECO:0000313" key="2">
    <source>
        <dbReference type="Proteomes" id="UP000184529"/>
    </source>
</evidence>
<dbReference type="EMBL" id="FQZM01000004">
    <property type="protein sequence ID" value="SHI42446.1"/>
    <property type="molecule type" value="Genomic_DNA"/>
</dbReference>
<dbReference type="RefSeq" id="WP_084061949.1">
    <property type="nucleotide sequence ID" value="NZ_FQZM01000004.1"/>
</dbReference>
<dbReference type="STRING" id="1121432.SAMN02745219_00271"/>
<name>A0A1M6B156_9FIRM</name>
<organism evidence="1 2">
    <name type="scientific">Desulfofundulus thermosubterraneus DSM 16057</name>
    <dbReference type="NCBI Taxonomy" id="1121432"/>
    <lineage>
        <taxon>Bacteria</taxon>
        <taxon>Bacillati</taxon>
        <taxon>Bacillota</taxon>
        <taxon>Clostridia</taxon>
        <taxon>Eubacteriales</taxon>
        <taxon>Peptococcaceae</taxon>
        <taxon>Desulfofundulus</taxon>
    </lineage>
</organism>
<dbReference type="NCBIfam" id="TIGR04223">
    <property type="entry name" value="quorum_AgrD"/>
    <property type="match status" value="1"/>
</dbReference>